<keyword evidence="3" id="KW-0158">Chromosome</keyword>
<dbReference type="EMBL" id="BPWL01000007">
    <property type="protein sequence ID" value="GJJ12301.1"/>
    <property type="molecule type" value="Genomic_DNA"/>
</dbReference>
<dbReference type="GO" id="GO:0005634">
    <property type="term" value="C:nucleus"/>
    <property type="evidence" value="ECO:0007669"/>
    <property type="project" value="UniProtKB-SubCell"/>
</dbReference>
<dbReference type="PANTHER" id="PTHR48225">
    <property type="entry name" value="HORMA DOMAIN-CONTAINING PROTEIN 1"/>
    <property type="match status" value="1"/>
</dbReference>
<evidence type="ECO:0000259" key="7">
    <source>
        <dbReference type="PROSITE" id="PS50815"/>
    </source>
</evidence>
<dbReference type="GO" id="GO:0051598">
    <property type="term" value="P:meiotic recombination checkpoint signaling"/>
    <property type="evidence" value="ECO:0007669"/>
    <property type="project" value="TreeGrafter"/>
</dbReference>
<evidence type="ECO:0000256" key="2">
    <source>
        <dbReference type="ARBA" id="ARBA00004286"/>
    </source>
</evidence>
<evidence type="ECO:0000256" key="1">
    <source>
        <dbReference type="ARBA" id="ARBA00004123"/>
    </source>
</evidence>
<dbReference type="AlphaFoldDB" id="A0AAV5ACC5"/>
<sequence>MPVMTLNEKLDRLSLGVNGNGSRDPVVQAITQGKQPTLAELKQSVKYLIRSLIAAVQTLNSLPRRRFVTFKLFYTDDVPDDYEPPHFRRGDSEKRYFFCTHSVAEAPEEISIGSLRTPYHCLDLRINSISDIIPQSNENEDTHRAQGCTSSETTEIKQEEVIKLQQADIFLRKVVWDAEGFVNPRNANVPRELSGGPPNNWQPIGVRPKDDSTGITINNRPMPVTLKPNIPPPHPIASDLTPTQVLETNGLVTPQPFSPQLISHVDDDAENAISVGQSCDVSTQALTDFLLKRDAHQNLDSSPRSHNPNPLDVTMQGSDQSDSDSTDVECDCSVNKKEPKCVNVKVLVNVGFISGAWGKYSKRPFDFDPEYVVSYHSSNDDRLPSTFWCFSCRLRNDPEIEILDSRNLTSEYITKYKDLCLFRRAIKVMLACRPDNVSDFTKLLGTEISTAAQTWRRLETEGFIHPEMCGKGVKPYGKNKNRNGKKGIKPLKYIPAIGIEKSQKFKDYFNPSKEAILIGMSKLHVYKEMINKGERRRNGLQIQDQVNSSGLDIYMMNKRKNGDYDDLARKRNKVSIAEPIDLEE</sequence>
<dbReference type="InterPro" id="IPR003511">
    <property type="entry name" value="HORMA_dom"/>
</dbReference>
<dbReference type="PROSITE" id="PS50815">
    <property type="entry name" value="HORMA"/>
    <property type="match status" value="1"/>
</dbReference>
<dbReference type="PANTHER" id="PTHR48225:SF7">
    <property type="entry name" value="MEIOSIS-SPECIFIC PROTEIN HOP1"/>
    <property type="match status" value="1"/>
</dbReference>
<dbReference type="GO" id="GO:0005694">
    <property type="term" value="C:chromosome"/>
    <property type="evidence" value="ECO:0007669"/>
    <property type="project" value="UniProtKB-SubCell"/>
</dbReference>
<reference evidence="8" key="1">
    <citation type="submission" date="2021-10" db="EMBL/GenBank/DDBJ databases">
        <title>De novo Genome Assembly of Clathrus columnatus (Basidiomycota, Fungi) Using Illumina and Nanopore Sequence Data.</title>
        <authorList>
            <person name="Ogiso-Tanaka E."/>
            <person name="Itagaki H."/>
            <person name="Hosoya T."/>
            <person name="Hosaka K."/>
        </authorList>
    </citation>
    <scope>NUCLEOTIDE SEQUENCE</scope>
    <source>
        <strain evidence="8">MO-923</strain>
    </source>
</reference>
<evidence type="ECO:0000256" key="3">
    <source>
        <dbReference type="ARBA" id="ARBA00022454"/>
    </source>
</evidence>
<dbReference type="Gene3D" id="3.30.900.10">
    <property type="entry name" value="HORMA domain"/>
    <property type="match status" value="1"/>
</dbReference>
<feature type="compositionally biased region" description="Polar residues" evidence="6">
    <location>
        <begin position="298"/>
        <end position="308"/>
    </location>
</feature>
<evidence type="ECO:0000313" key="9">
    <source>
        <dbReference type="Proteomes" id="UP001050691"/>
    </source>
</evidence>
<protein>
    <recommendedName>
        <fullName evidence="7">HORMA domain-containing protein</fullName>
    </recommendedName>
</protein>
<evidence type="ECO:0000256" key="4">
    <source>
        <dbReference type="ARBA" id="ARBA00023242"/>
    </source>
</evidence>
<dbReference type="GO" id="GO:0007130">
    <property type="term" value="P:synaptonemal complex assembly"/>
    <property type="evidence" value="ECO:0007669"/>
    <property type="project" value="TreeGrafter"/>
</dbReference>
<evidence type="ECO:0000256" key="6">
    <source>
        <dbReference type="SAM" id="MobiDB-lite"/>
    </source>
</evidence>
<evidence type="ECO:0000256" key="5">
    <source>
        <dbReference type="ARBA" id="ARBA00023254"/>
    </source>
</evidence>
<feature type="region of interest" description="Disordered" evidence="6">
    <location>
        <begin position="187"/>
        <end position="214"/>
    </location>
</feature>
<dbReference type="Pfam" id="PF02301">
    <property type="entry name" value="HORMA"/>
    <property type="match status" value="1"/>
</dbReference>
<name>A0AAV5ACC5_9AGAM</name>
<comment type="subcellular location">
    <subcellularLocation>
        <location evidence="2">Chromosome</location>
    </subcellularLocation>
    <subcellularLocation>
        <location evidence="1">Nucleus</location>
    </subcellularLocation>
</comment>
<dbReference type="SUPFAM" id="SSF56019">
    <property type="entry name" value="The spindle assembly checkpoint protein mad2"/>
    <property type="match status" value="1"/>
</dbReference>
<comment type="caution">
    <text evidence="8">The sequence shown here is derived from an EMBL/GenBank/DDBJ whole genome shotgun (WGS) entry which is preliminary data.</text>
</comment>
<feature type="region of interest" description="Disordered" evidence="6">
    <location>
        <begin position="298"/>
        <end position="327"/>
    </location>
</feature>
<feature type="domain" description="HORMA" evidence="7">
    <location>
        <begin position="1"/>
        <end position="126"/>
    </location>
</feature>
<organism evidence="8 9">
    <name type="scientific">Clathrus columnatus</name>
    <dbReference type="NCBI Taxonomy" id="1419009"/>
    <lineage>
        <taxon>Eukaryota</taxon>
        <taxon>Fungi</taxon>
        <taxon>Dikarya</taxon>
        <taxon>Basidiomycota</taxon>
        <taxon>Agaricomycotina</taxon>
        <taxon>Agaricomycetes</taxon>
        <taxon>Phallomycetidae</taxon>
        <taxon>Phallales</taxon>
        <taxon>Clathraceae</taxon>
        <taxon>Clathrus</taxon>
    </lineage>
</organism>
<proteinExistence type="predicted"/>
<keyword evidence="5" id="KW-0469">Meiosis</keyword>
<dbReference type="InterPro" id="IPR036570">
    <property type="entry name" value="HORMA_dom_sf"/>
</dbReference>
<keyword evidence="4" id="KW-0539">Nucleus</keyword>
<dbReference type="InterPro" id="IPR051294">
    <property type="entry name" value="HORMA_MeioticProgression"/>
</dbReference>
<evidence type="ECO:0000313" key="8">
    <source>
        <dbReference type="EMBL" id="GJJ12301.1"/>
    </source>
</evidence>
<gene>
    <name evidence="8" type="ORF">Clacol_006542</name>
</gene>
<accession>A0AAV5ACC5</accession>
<keyword evidence="9" id="KW-1185">Reference proteome</keyword>
<dbReference type="Proteomes" id="UP001050691">
    <property type="component" value="Unassembled WGS sequence"/>
</dbReference>